<protein>
    <submittedName>
        <fullName evidence="1">Uncharacterized protein</fullName>
    </submittedName>
</protein>
<gene>
    <name evidence="1" type="ORF">ITP53_17965</name>
</gene>
<proteinExistence type="predicted"/>
<organism evidence="1 2">
    <name type="scientific">Nonomuraea cypriaca</name>
    <dbReference type="NCBI Taxonomy" id="1187855"/>
    <lineage>
        <taxon>Bacteria</taxon>
        <taxon>Bacillati</taxon>
        <taxon>Actinomycetota</taxon>
        <taxon>Actinomycetes</taxon>
        <taxon>Streptosporangiales</taxon>
        <taxon>Streptosporangiaceae</taxon>
        <taxon>Nonomuraea</taxon>
    </lineage>
</organism>
<dbReference type="AlphaFoldDB" id="A0A931A753"/>
<reference evidence="1" key="1">
    <citation type="submission" date="2020-11" db="EMBL/GenBank/DDBJ databases">
        <title>Whole-genome analyses of Nonomuraea sp. K274.</title>
        <authorList>
            <person name="Veyisoglu A."/>
        </authorList>
    </citation>
    <scope>NUCLEOTIDE SEQUENCE</scope>
    <source>
        <strain evidence="1">K274</strain>
    </source>
</reference>
<name>A0A931A753_9ACTN</name>
<sequence length="84" mass="9439">MTDHAVLDELQQAIDEVFQGRDRVAIREVYGQVSEHVRVPADVLALLNEVPEGAYSKRDVTEAINEVIRRRGDQDSLGLLRAPK</sequence>
<evidence type="ECO:0000313" key="1">
    <source>
        <dbReference type="EMBL" id="MBF8187586.1"/>
    </source>
</evidence>
<dbReference type="Proteomes" id="UP000605361">
    <property type="component" value="Unassembled WGS sequence"/>
</dbReference>
<dbReference type="EMBL" id="JADOGI010000048">
    <property type="protein sequence ID" value="MBF8187586.1"/>
    <property type="molecule type" value="Genomic_DNA"/>
</dbReference>
<evidence type="ECO:0000313" key="2">
    <source>
        <dbReference type="Proteomes" id="UP000605361"/>
    </source>
</evidence>
<keyword evidence="2" id="KW-1185">Reference proteome</keyword>
<accession>A0A931A753</accession>
<dbReference type="RefSeq" id="WP_195896546.1">
    <property type="nucleotide sequence ID" value="NZ_JADOGI010000048.1"/>
</dbReference>
<comment type="caution">
    <text evidence="1">The sequence shown here is derived from an EMBL/GenBank/DDBJ whole genome shotgun (WGS) entry which is preliminary data.</text>
</comment>